<reference evidence="1 2" key="1">
    <citation type="submission" date="2014-06" db="EMBL/GenBank/DDBJ databases">
        <title>Evolutionary Origins and Diversification of the Mycorrhizal Mutualists.</title>
        <authorList>
            <consortium name="DOE Joint Genome Institute"/>
            <consortium name="Mycorrhizal Genomics Consortium"/>
            <person name="Kohler A."/>
            <person name="Kuo A."/>
            <person name="Nagy L.G."/>
            <person name="Floudas D."/>
            <person name="Copeland A."/>
            <person name="Barry K.W."/>
            <person name="Cichocki N."/>
            <person name="Veneault-Fourrey C."/>
            <person name="LaButti K."/>
            <person name="Lindquist E.A."/>
            <person name="Lipzen A."/>
            <person name="Lundell T."/>
            <person name="Morin E."/>
            <person name="Murat C."/>
            <person name="Riley R."/>
            <person name="Ohm R."/>
            <person name="Sun H."/>
            <person name="Tunlid A."/>
            <person name="Henrissat B."/>
            <person name="Grigoriev I.V."/>
            <person name="Hibbett D.S."/>
            <person name="Martin F."/>
        </authorList>
    </citation>
    <scope>NUCLEOTIDE SEQUENCE [LARGE SCALE GENOMIC DNA]</scope>
    <source>
        <strain evidence="1 2">SS14</strain>
    </source>
</reference>
<evidence type="ECO:0000313" key="1">
    <source>
        <dbReference type="EMBL" id="KIJ32081.1"/>
    </source>
</evidence>
<accession>A0A0C9V3R2</accession>
<dbReference type="HOGENOM" id="CLU_2575375_0_0_1"/>
<sequence length="81" mass="9283">MSESWRSSGSVNQAKSQLRYYLEVVRKKTKDEKALCGILVVGPNFWVFNANSRQAPHPGGRPHSIWPTLKTEMEKRRRAAL</sequence>
<name>A0A0C9V3R2_SPHS4</name>
<keyword evidence="2" id="KW-1185">Reference proteome</keyword>
<dbReference type="AlphaFoldDB" id="A0A0C9V3R2"/>
<dbReference type="Proteomes" id="UP000054279">
    <property type="component" value="Unassembled WGS sequence"/>
</dbReference>
<gene>
    <name evidence="1" type="ORF">M422DRAFT_266169</name>
</gene>
<dbReference type="EMBL" id="KN837232">
    <property type="protein sequence ID" value="KIJ32081.1"/>
    <property type="molecule type" value="Genomic_DNA"/>
</dbReference>
<evidence type="ECO:0000313" key="2">
    <source>
        <dbReference type="Proteomes" id="UP000054279"/>
    </source>
</evidence>
<proteinExistence type="predicted"/>
<protein>
    <submittedName>
        <fullName evidence="1">Uncharacterized protein</fullName>
    </submittedName>
</protein>
<organism evidence="1 2">
    <name type="scientific">Sphaerobolus stellatus (strain SS14)</name>
    <dbReference type="NCBI Taxonomy" id="990650"/>
    <lineage>
        <taxon>Eukaryota</taxon>
        <taxon>Fungi</taxon>
        <taxon>Dikarya</taxon>
        <taxon>Basidiomycota</taxon>
        <taxon>Agaricomycotina</taxon>
        <taxon>Agaricomycetes</taxon>
        <taxon>Phallomycetidae</taxon>
        <taxon>Geastrales</taxon>
        <taxon>Sphaerobolaceae</taxon>
        <taxon>Sphaerobolus</taxon>
    </lineage>
</organism>